<keyword evidence="2" id="KW-1185">Reference proteome</keyword>
<gene>
    <name evidence="1" type="ORF">Vbra_17384</name>
</gene>
<dbReference type="EMBL" id="CDMY01000619">
    <property type="protein sequence ID" value="CEM26535.1"/>
    <property type="molecule type" value="Genomic_DNA"/>
</dbReference>
<dbReference type="VEuPathDB" id="CryptoDB:Vbra_17384"/>
<dbReference type="AlphaFoldDB" id="A0A0G4GC40"/>
<sequence>MSTEELEQGAGEPRAITAQTVANNVVSGSIVLDLFMGAATPHRAIIAARGELLQEVYLRVVPVESGPMFVKKGALMSTKELE</sequence>
<organism evidence="1 2">
    <name type="scientific">Vitrella brassicaformis (strain CCMP3155)</name>
    <dbReference type="NCBI Taxonomy" id="1169540"/>
    <lineage>
        <taxon>Eukaryota</taxon>
        <taxon>Sar</taxon>
        <taxon>Alveolata</taxon>
        <taxon>Colpodellida</taxon>
        <taxon>Vitrellaceae</taxon>
        <taxon>Vitrella</taxon>
    </lineage>
</organism>
<dbReference type="InParanoid" id="A0A0G4GC40"/>
<name>A0A0G4GC40_VITBC</name>
<accession>A0A0G4GC40</accession>
<protein>
    <submittedName>
        <fullName evidence="1">Uncharacterized protein</fullName>
    </submittedName>
</protein>
<proteinExistence type="predicted"/>
<reference evidence="1 2" key="1">
    <citation type="submission" date="2014-11" db="EMBL/GenBank/DDBJ databases">
        <authorList>
            <person name="Zhu J."/>
            <person name="Qi W."/>
            <person name="Song R."/>
        </authorList>
    </citation>
    <scope>NUCLEOTIDE SEQUENCE [LARGE SCALE GENOMIC DNA]</scope>
</reference>
<evidence type="ECO:0000313" key="2">
    <source>
        <dbReference type="Proteomes" id="UP000041254"/>
    </source>
</evidence>
<evidence type="ECO:0000313" key="1">
    <source>
        <dbReference type="EMBL" id="CEM26535.1"/>
    </source>
</evidence>
<dbReference type="Proteomes" id="UP000041254">
    <property type="component" value="Unassembled WGS sequence"/>
</dbReference>